<organism evidence="1 2">
    <name type="scientific">Galerina marginata (strain CBS 339.88)</name>
    <dbReference type="NCBI Taxonomy" id="685588"/>
    <lineage>
        <taxon>Eukaryota</taxon>
        <taxon>Fungi</taxon>
        <taxon>Dikarya</taxon>
        <taxon>Basidiomycota</taxon>
        <taxon>Agaricomycotina</taxon>
        <taxon>Agaricomycetes</taxon>
        <taxon>Agaricomycetidae</taxon>
        <taxon>Agaricales</taxon>
        <taxon>Agaricineae</taxon>
        <taxon>Strophariaceae</taxon>
        <taxon>Galerina</taxon>
    </lineage>
</organism>
<reference evidence="2" key="1">
    <citation type="journal article" date="2014" name="Proc. Natl. Acad. Sci. U.S.A.">
        <title>Extensive sampling of basidiomycete genomes demonstrates inadequacy of the white-rot/brown-rot paradigm for wood decay fungi.</title>
        <authorList>
            <person name="Riley R."/>
            <person name="Salamov A.A."/>
            <person name="Brown D.W."/>
            <person name="Nagy L.G."/>
            <person name="Floudas D."/>
            <person name="Held B.W."/>
            <person name="Levasseur A."/>
            <person name="Lombard V."/>
            <person name="Morin E."/>
            <person name="Otillar R."/>
            <person name="Lindquist E.A."/>
            <person name="Sun H."/>
            <person name="LaButti K.M."/>
            <person name="Schmutz J."/>
            <person name="Jabbour D."/>
            <person name="Luo H."/>
            <person name="Baker S.E."/>
            <person name="Pisabarro A.G."/>
            <person name="Walton J.D."/>
            <person name="Blanchette R.A."/>
            <person name="Henrissat B."/>
            <person name="Martin F."/>
            <person name="Cullen D."/>
            <person name="Hibbett D.S."/>
            <person name="Grigoriev I.V."/>
        </authorList>
    </citation>
    <scope>NUCLEOTIDE SEQUENCE [LARGE SCALE GENOMIC DNA]</scope>
    <source>
        <strain evidence="2">CBS 339.88</strain>
    </source>
</reference>
<name>A0A067T353_GALM3</name>
<dbReference type="HOGENOM" id="CLU_533215_0_0_1"/>
<proteinExistence type="predicted"/>
<accession>A0A067T353</accession>
<evidence type="ECO:0000313" key="1">
    <source>
        <dbReference type="EMBL" id="KDR74364.1"/>
    </source>
</evidence>
<gene>
    <name evidence="1" type="ORF">GALMADRAFT_580280</name>
</gene>
<dbReference type="EMBL" id="KL142383">
    <property type="protein sequence ID" value="KDR74364.1"/>
    <property type="molecule type" value="Genomic_DNA"/>
</dbReference>
<keyword evidence="2" id="KW-1185">Reference proteome</keyword>
<evidence type="ECO:0000313" key="2">
    <source>
        <dbReference type="Proteomes" id="UP000027222"/>
    </source>
</evidence>
<dbReference type="Proteomes" id="UP000027222">
    <property type="component" value="Unassembled WGS sequence"/>
</dbReference>
<sequence>MFGTVRHNFDFSIPKFIKFAPKRDTEKCLPSHNEKLAKVTDSAGLSLFAGNKSTEVPDFEFLGDEAQPGPKIVSLPSSTSYSVFALRPGDSDDDEDEYYYDLSDMPPISLTLPDFVDETINRRWSVLFGSEEPPLYNYSNQSVGDIPLKAFLFSQPPPSYRDLSWTSDVPRDVLSRYSAFRLDPLPQQPPSSGSKDSTLKEKILEILPAPLRGALEDVSLDYDRYTQSLAVTIGRSPDSTNGVQSENESVWKLGSDISELSITVQDSVIDGTHYQVALWILYWARCSYNHGLESLSISLPELCPPQTSLSINIFSPPATSAFQTLFPNMHTLHWDGNLQFLPVFLPAITSENVRTLKVNTEMSIDDALLLFRRFSKSGLQSVELASLVDRQPILLPEYQAEKEDYKNDGLPIILPHLDSLKLTSAVSLLPFLATLSFPSLCKLELDFNAADSNPEDMIYSFLTSSLLNDSLLYVEVQCDSVLDRQEHLLGLMKQKACSAFVAVVGVGQSAS</sequence>
<protein>
    <submittedName>
        <fullName evidence="1">Uncharacterized protein</fullName>
    </submittedName>
</protein>
<dbReference type="OrthoDB" id="3068520at2759"/>
<dbReference type="AlphaFoldDB" id="A0A067T353"/>